<organism evidence="1 2">
    <name type="scientific">Populus alba</name>
    <name type="common">White poplar</name>
    <dbReference type="NCBI Taxonomy" id="43335"/>
    <lineage>
        <taxon>Eukaryota</taxon>
        <taxon>Viridiplantae</taxon>
        <taxon>Streptophyta</taxon>
        <taxon>Embryophyta</taxon>
        <taxon>Tracheophyta</taxon>
        <taxon>Spermatophyta</taxon>
        <taxon>Magnoliopsida</taxon>
        <taxon>eudicotyledons</taxon>
        <taxon>Gunneridae</taxon>
        <taxon>Pentapetalae</taxon>
        <taxon>rosids</taxon>
        <taxon>fabids</taxon>
        <taxon>Malpighiales</taxon>
        <taxon>Salicaceae</taxon>
        <taxon>Saliceae</taxon>
        <taxon>Populus</taxon>
    </lineage>
</organism>
<sequence>MLEVDCPCVTPEVVLKASGHVDKFTDLMVKDEKTGTCYRADHLLKDFCNEKIQKDLSISAEKAAELKHVLAVLDDLSAEELGAKIKEYGITAPDTKNPLSDPYPFNLMFQTSIGPSGLSPGYMRPETAQGIFVNFKDLYYYNGNKLPFAAAQIGQAFRNEISPRQGLLRVREFTLAEIEHFVDPDDKSHPKYSEVADLEFLMFPREQQVSGQSAKKIRLGEAVSKGIVNNETLGYFIGRVYLFLTHLGIDKDRLRFRQHLANEMAHYAADCWDAEIESSYGWIECVGIADRSAYDLRAHTDKSGVPLVAHEKFSEPKEVEAMNEKEALDMKSSLETKGEVEFYVCTLGENVTIKKSMVSISKEKKKEHQRTFTPSVIEPSFGIGRIIYCLYEHSFYMRSSKAGDEQQNVFRFPPLVAPIKCTVFPLVQNQQYEDVAKIISKSLTAAGISHKIDITGTSIGKRYARTDELGVPFAITVDSTSSVTIRERDSKDQIRVNVEEAASVVKSVTDGHTTWADAWANFPHHSSGSVED</sequence>
<name>A0ACC4CX30_POPAL</name>
<reference evidence="1 2" key="1">
    <citation type="journal article" date="2024" name="Plant Biotechnol. J.">
        <title>Genome and CRISPR/Cas9 system of a widespread forest tree (Populus alba) in the world.</title>
        <authorList>
            <person name="Liu Y.J."/>
            <person name="Jiang P.F."/>
            <person name="Han X.M."/>
            <person name="Li X.Y."/>
            <person name="Wang H.M."/>
            <person name="Wang Y.J."/>
            <person name="Wang X.X."/>
            <person name="Zeng Q.Y."/>
        </authorList>
    </citation>
    <scope>NUCLEOTIDE SEQUENCE [LARGE SCALE GENOMIC DNA]</scope>
    <source>
        <strain evidence="2">cv. PAL-ZL1</strain>
    </source>
</reference>
<proteinExistence type="predicted"/>
<accession>A0ACC4CX30</accession>
<comment type="caution">
    <text evidence="1">The sequence shown here is derived from an EMBL/GenBank/DDBJ whole genome shotgun (WGS) entry which is preliminary data.</text>
</comment>
<dbReference type="Proteomes" id="UP000309997">
    <property type="component" value="Unassembled WGS sequence"/>
</dbReference>
<dbReference type="EMBL" id="RCHU02000001">
    <property type="protein sequence ID" value="KAL3609574.1"/>
    <property type="molecule type" value="Genomic_DNA"/>
</dbReference>
<keyword evidence="2" id="KW-1185">Reference proteome</keyword>
<evidence type="ECO:0000313" key="1">
    <source>
        <dbReference type="EMBL" id="KAL3609574.1"/>
    </source>
</evidence>
<gene>
    <name evidence="1" type="ORF">D5086_000594</name>
</gene>
<evidence type="ECO:0000313" key="2">
    <source>
        <dbReference type="Proteomes" id="UP000309997"/>
    </source>
</evidence>
<protein>
    <submittedName>
        <fullName evidence="1">Uncharacterized protein</fullName>
    </submittedName>
</protein>